<keyword evidence="2" id="KW-0812">Transmembrane</keyword>
<gene>
    <name evidence="3" type="ORF">J0S82_007427</name>
</gene>
<keyword evidence="2" id="KW-1133">Transmembrane helix</keyword>
<evidence type="ECO:0000256" key="2">
    <source>
        <dbReference type="SAM" id="Phobius"/>
    </source>
</evidence>
<organism evidence="3 4">
    <name type="scientific">Galemys pyrenaicus</name>
    <name type="common">Iberian desman</name>
    <name type="synonym">Pyrenean desman</name>
    <dbReference type="NCBI Taxonomy" id="202257"/>
    <lineage>
        <taxon>Eukaryota</taxon>
        <taxon>Metazoa</taxon>
        <taxon>Chordata</taxon>
        <taxon>Craniata</taxon>
        <taxon>Vertebrata</taxon>
        <taxon>Euteleostomi</taxon>
        <taxon>Mammalia</taxon>
        <taxon>Eutheria</taxon>
        <taxon>Laurasiatheria</taxon>
        <taxon>Eulipotyphla</taxon>
        <taxon>Talpidae</taxon>
        <taxon>Galemys</taxon>
    </lineage>
</organism>
<keyword evidence="4" id="KW-1185">Reference proteome</keyword>
<feature type="region of interest" description="Disordered" evidence="1">
    <location>
        <begin position="155"/>
        <end position="203"/>
    </location>
</feature>
<dbReference type="AlphaFoldDB" id="A0A8J6AF57"/>
<keyword evidence="2" id="KW-0472">Membrane</keyword>
<comment type="caution">
    <text evidence="3">The sequence shown here is derived from an EMBL/GenBank/DDBJ whole genome shotgun (WGS) entry which is preliminary data.</text>
</comment>
<accession>A0A8J6AF57</accession>
<sequence length="203" mass="21489">MGLSLYTRISSVITVSCLSLSLLFLSVIFIYRCTQQGECRGVTVKGSSREDAPGRISHSEFPDQEAAGCGLKSITEHGRYRATAESVLRNPVFCSHPQPGRSMIGSSNLKEDFGTLGLIFAGFKVSLGNATLTALTLGPVRASWAATTEHCRRGGFTDGEGLSAAPELDAGRGDDVSQAPPWLRLPLSPSHQDTCSFGPGAAQ</sequence>
<feature type="transmembrane region" description="Helical" evidence="2">
    <location>
        <begin position="12"/>
        <end position="31"/>
    </location>
</feature>
<evidence type="ECO:0000313" key="4">
    <source>
        <dbReference type="Proteomes" id="UP000700334"/>
    </source>
</evidence>
<dbReference type="EMBL" id="JAGFMF010011562">
    <property type="protein sequence ID" value="KAG8520559.1"/>
    <property type="molecule type" value="Genomic_DNA"/>
</dbReference>
<evidence type="ECO:0000313" key="3">
    <source>
        <dbReference type="EMBL" id="KAG8520559.1"/>
    </source>
</evidence>
<proteinExistence type="predicted"/>
<evidence type="ECO:0000256" key="1">
    <source>
        <dbReference type="SAM" id="MobiDB-lite"/>
    </source>
</evidence>
<dbReference type="Proteomes" id="UP000700334">
    <property type="component" value="Unassembled WGS sequence"/>
</dbReference>
<protein>
    <submittedName>
        <fullName evidence="3">Uncharacterized protein</fullName>
    </submittedName>
</protein>
<reference evidence="3" key="1">
    <citation type="journal article" date="2021" name="Evol. Appl.">
        <title>The genome of the Pyrenean desman and the effects of bottlenecks and inbreeding on the genomic landscape of an endangered species.</title>
        <authorList>
            <person name="Escoda L."/>
            <person name="Castresana J."/>
        </authorList>
    </citation>
    <scope>NUCLEOTIDE SEQUENCE</scope>
    <source>
        <strain evidence="3">IBE-C5619</strain>
    </source>
</reference>
<name>A0A8J6AF57_GALPY</name>